<dbReference type="Pfam" id="PF01061">
    <property type="entry name" value="ABC2_membrane"/>
    <property type="match status" value="1"/>
</dbReference>
<comment type="subcellular location">
    <subcellularLocation>
        <location evidence="1">Membrane</location>
        <topology evidence="1">Multi-pass membrane protein</topology>
    </subcellularLocation>
</comment>
<comment type="caution">
    <text evidence="7">The sequence shown here is derived from an EMBL/GenBank/DDBJ whole genome shotgun (WGS) entry which is preliminary data.</text>
</comment>
<dbReference type="GO" id="GO:0140359">
    <property type="term" value="F:ABC-type transporter activity"/>
    <property type="evidence" value="ECO:0007669"/>
    <property type="project" value="InterPro"/>
</dbReference>
<dbReference type="InterPro" id="IPR047817">
    <property type="entry name" value="ABC2_TM_bact-type"/>
</dbReference>
<feature type="domain" description="ABC transmembrane type-2" evidence="6">
    <location>
        <begin position="19"/>
        <end position="251"/>
    </location>
</feature>
<keyword evidence="3 5" id="KW-1133">Transmembrane helix</keyword>
<evidence type="ECO:0000256" key="1">
    <source>
        <dbReference type="ARBA" id="ARBA00004141"/>
    </source>
</evidence>
<dbReference type="PANTHER" id="PTHR43229">
    <property type="entry name" value="NODULATION PROTEIN J"/>
    <property type="match status" value="1"/>
</dbReference>
<dbReference type="GO" id="GO:0043190">
    <property type="term" value="C:ATP-binding cassette (ABC) transporter complex"/>
    <property type="evidence" value="ECO:0007669"/>
    <property type="project" value="InterPro"/>
</dbReference>
<dbReference type="InterPro" id="IPR000412">
    <property type="entry name" value="ABC_2_transport"/>
</dbReference>
<dbReference type="InterPro" id="IPR013525">
    <property type="entry name" value="ABC2_TM"/>
</dbReference>
<dbReference type="PANTHER" id="PTHR43229:SF2">
    <property type="entry name" value="NODULATION PROTEIN J"/>
    <property type="match status" value="1"/>
</dbReference>
<dbReference type="EMBL" id="QMRA01000159">
    <property type="protein sequence ID" value="RLE51648.1"/>
    <property type="molecule type" value="Genomic_DNA"/>
</dbReference>
<proteinExistence type="predicted"/>
<dbReference type="PIRSF" id="PIRSF006648">
    <property type="entry name" value="DrrB"/>
    <property type="match status" value="1"/>
</dbReference>
<dbReference type="InterPro" id="IPR051784">
    <property type="entry name" value="Nod_factor_ABC_transporter"/>
</dbReference>
<keyword evidence="4 5" id="KW-0472">Membrane</keyword>
<protein>
    <submittedName>
        <fullName evidence="7">ABC transporter permease</fullName>
    </submittedName>
</protein>
<gene>
    <name evidence="7" type="ORF">DRJ26_05550</name>
</gene>
<dbReference type="AlphaFoldDB" id="A0A497EYB6"/>
<name>A0A497EYB6_9CREN</name>
<dbReference type="PROSITE" id="PS51012">
    <property type="entry name" value="ABC_TM2"/>
    <property type="match status" value="1"/>
</dbReference>
<feature type="transmembrane region" description="Helical" evidence="5">
    <location>
        <begin position="169"/>
        <end position="191"/>
    </location>
</feature>
<dbReference type="Proteomes" id="UP000269499">
    <property type="component" value="Unassembled WGS sequence"/>
</dbReference>
<evidence type="ECO:0000256" key="5">
    <source>
        <dbReference type="SAM" id="Phobius"/>
    </source>
</evidence>
<feature type="transmembrane region" description="Helical" evidence="5">
    <location>
        <begin position="20"/>
        <end position="39"/>
    </location>
</feature>
<evidence type="ECO:0000259" key="6">
    <source>
        <dbReference type="PROSITE" id="PS51012"/>
    </source>
</evidence>
<evidence type="ECO:0000313" key="8">
    <source>
        <dbReference type="Proteomes" id="UP000269499"/>
    </source>
</evidence>
<evidence type="ECO:0000256" key="4">
    <source>
        <dbReference type="ARBA" id="ARBA00023136"/>
    </source>
</evidence>
<evidence type="ECO:0000313" key="7">
    <source>
        <dbReference type="EMBL" id="RLE51648.1"/>
    </source>
</evidence>
<evidence type="ECO:0000256" key="3">
    <source>
        <dbReference type="ARBA" id="ARBA00022989"/>
    </source>
</evidence>
<keyword evidence="2 5" id="KW-0812">Transmembrane</keyword>
<organism evidence="7 8">
    <name type="scientific">Thermoproteota archaeon</name>
    <dbReference type="NCBI Taxonomy" id="2056631"/>
    <lineage>
        <taxon>Archaea</taxon>
        <taxon>Thermoproteota</taxon>
    </lineage>
</organism>
<evidence type="ECO:0000256" key="2">
    <source>
        <dbReference type="ARBA" id="ARBA00022692"/>
    </source>
</evidence>
<feature type="transmembrane region" description="Helical" evidence="5">
    <location>
        <begin position="51"/>
        <end position="71"/>
    </location>
</feature>
<feature type="transmembrane region" description="Helical" evidence="5">
    <location>
        <begin position="132"/>
        <end position="157"/>
    </location>
</feature>
<accession>A0A497EYB6</accession>
<sequence>MSILVLAERDLNRFWKYKWWLAGIVAMNLSDLLIMALIFGNIVRREYISNYMQFVAPGITIMALFLSAFSIGREAAVEIRRGYYQYLLSLPVSDWQIVIGKILAGTIRGLIYVAPFIILTFAIVGLPNLLGVALIVIAIVLTAASMSSLGIALAPLAKRLDIYITIRSLIYFLVFFFSTIFYPESALLNLAKMNRAFYLVYYVAKINPASIAAEIIRNALNIPQSACPDIPTFVTINLLLIIIGTITYVRVLRRK</sequence>
<reference evidence="7 8" key="1">
    <citation type="submission" date="2018-06" db="EMBL/GenBank/DDBJ databases">
        <title>Extensive metabolic versatility and redundancy in microbially diverse, dynamic hydrothermal sediments.</title>
        <authorList>
            <person name="Dombrowski N."/>
            <person name="Teske A."/>
            <person name="Baker B.J."/>
        </authorList>
    </citation>
    <scope>NUCLEOTIDE SEQUENCE [LARGE SCALE GENOMIC DNA]</scope>
    <source>
        <strain evidence="7">B20_G2</strain>
    </source>
</reference>
<feature type="transmembrane region" description="Helical" evidence="5">
    <location>
        <begin position="110"/>
        <end position="126"/>
    </location>
</feature>
<feature type="transmembrane region" description="Helical" evidence="5">
    <location>
        <begin position="230"/>
        <end position="249"/>
    </location>
</feature>